<accession>A0A815G165</accession>
<dbReference type="FunFam" id="1.10.1580.10:FF:000002">
    <property type="entry name" value="Guanine nucleotide-binding protein-like 3 (nucleolar)-like"/>
    <property type="match status" value="1"/>
</dbReference>
<evidence type="ECO:0000313" key="8">
    <source>
        <dbReference type="EMBL" id="CAF1332593.1"/>
    </source>
</evidence>
<keyword evidence="4" id="KW-0342">GTP-binding</keyword>
<dbReference type="AlphaFoldDB" id="A0A815G165"/>
<dbReference type="EMBL" id="CAJNOG010000673">
    <property type="protein sequence ID" value="CAF1332593.1"/>
    <property type="molecule type" value="Genomic_DNA"/>
</dbReference>
<evidence type="ECO:0000256" key="3">
    <source>
        <dbReference type="ARBA" id="ARBA00023054"/>
    </source>
</evidence>
<dbReference type="Gene3D" id="1.10.1580.10">
    <property type="match status" value="1"/>
</dbReference>
<evidence type="ECO:0000256" key="6">
    <source>
        <dbReference type="SAM" id="MobiDB-lite"/>
    </source>
</evidence>
<dbReference type="InterPro" id="IPR006073">
    <property type="entry name" value="GTP-bd"/>
</dbReference>
<comment type="subcellular location">
    <subcellularLocation>
        <location evidence="1">Nucleus</location>
    </subcellularLocation>
</comment>
<evidence type="ECO:0000256" key="2">
    <source>
        <dbReference type="ARBA" id="ARBA00022741"/>
    </source>
</evidence>
<dbReference type="InterPro" id="IPR030378">
    <property type="entry name" value="G_CP_dom"/>
</dbReference>
<dbReference type="GO" id="GO:0005525">
    <property type="term" value="F:GTP binding"/>
    <property type="evidence" value="ECO:0007669"/>
    <property type="project" value="UniProtKB-KW"/>
</dbReference>
<dbReference type="FunFam" id="3.40.50.300:FF:000493">
    <property type="entry name" value="Guanine nucleotide-binding protein-like 3-like protein"/>
    <property type="match status" value="1"/>
</dbReference>
<dbReference type="InterPro" id="IPR050755">
    <property type="entry name" value="TRAFAC_YlqF/YawG_RiboMat"/>
</dbReference>
<dbReference type="Gene3D" id="3.40.50.300">
    <property type="entry name" value="P-loop containing nucleotide triphosphate hydrolases"/>
    <property type="match status" value="1"/>
</dbReference>
<feature type="domain" description="CP-type G" evidence="7">
    <location>
        <begin position="93"/>
        <end position="279"/>
    </location>
</feature>
<keyword evidence="3" id="KW-0175">Coiled coil</keyword>
<feature type="region of interest" description="Disordered" evidence="6">
    <location>
        <begin position="16"/>
        <end position="48"/>
    </location>
</feature>
<organism evidence="8 9">
    <name type="scientific">Adineta steineri</name>
    <dbReference type="NCBI Taxonomy" id="433720"/>
    <lineage>
        <taxon>Eukaryota</taxon>
        <taxon>Metazoa</taxon>
        <taxon>Spiralia</taxon>
        <taxon>Gnathifera</taxon>
        <taxon>Rotifera</taxon>
        <taxon>Eurotatoria</taxon>
        <taxon>Bdelloidea</taxon>
        <taxon>Adinetida</taxon>
        <taxon>Adinetidae</taxon>
        <taxon>Adineta</taxon>
    </lineage>
</organism>
<evidence type="ECO:0000256" key="4">
    <source>
        <dbReference type="ARBA" id="ARBA00023134"/>
    </source>
</evidence>
<dbReference type="Pfam" id="PF01926">
    <property type="entry name" value="MMR_HSR1"/>
    <property type="match status" value="1"/>
</dbReference>
<dbReference type="PROSITE" id="PS51721">
    <property type="entry name" value="G_CP"/>
    <property type="match status" value="1"/>
</dbReference>
<evidence type="ECO:0000256" key="1">
    <source>
        <dbReference type="ARBA" id="ARBA00004123"/>
    </source>
</evidence>
<protein>
    <recommendedName>
        <fullName evidence="7">CP-type G domain-containing protein</fullName>
    </recommendedName>
</protein>
<evidence type="ECO:0000313" key="9">
    <source>
        <dbReference type="Proteomes" id="UP000663845"/>
    </source>
</evidence>
<feature type="compositionally biased region" description="Basic and acidic residues" evidence="6">
    <location>
        <begin position="27"/>
        <end position="48"/>
    </location>
</feature>
<dbReference type="SUPFAM" id="SSF52540">
    <property type="entry name" value="P-loop containing nucleoside triphosphate hydrolases"/>
    <property type="match status" value="1"/>
</dbReference>
<dbReference type="Proteomes" id="UP000663845">
    <property type="component" value="Unassembled WGS sequence"/>
</dbReference>
<keyword evidence="2" id="KW-0547">Nucleotide-binding</keyword>
<dbReference type="PANTHER" id="PTHR11089:SF30">
    <property type="entry name" value="GUANINE NUCLEOTIDE-BINDING PROTEIN-LIKE 3 HOMOLOG"/>
    <property type="match status" value="1"/>
</dbReference>
<name>A0A815G165_9BILA</name>
<comment type="caution">
    <text evidence="8">The sequence shown here is derived from an EMBL/GenBank/DDBJ whole genome shotgun (WGS) entry which is preliminary data.</text>
</comment>
<sequence length="536" mass="61635">MSKEFKKFADNKKNKFTSVKTSKLNPSKHELSQQTDETKKQPEQDRPKSLESLMLDIERRQNEFEHEQNLTDEQNDFSSDIIDGHEKSRKTFYREFKKVVDASDIIIEVLDARDPLGCRCPQVEEAVLTSGKNKKLILLLNKIDLIPRDNLDRWLKYFRNEFPTIAFRSSTQNQRHRLGHIKESIKTCDEQLIKSSNKCFGASTLMNLLSNYCRKNDIKTSITVGIVGYPNVGKSSVINSLKRSQACETGSTPGVTKQMQTIKLDKLIKLFDSPGIVMSKETNPANLVLRNCIRIETIENPIPAIELLIHRCTKEQMMLQYNLSDFQDVNDFLLKMATKMGTLKKGGVPDINQAAQRVLSDWTNGKLTYFTEPPERTNDIISTELVTKMKEAFDIDAFLNYEDEQLDNLQTTSLTEMDFEINKDENMSESENSTIETIDENHQLTTKDSNEIHFTVRAIDKTKRLSKQQIANSVDKQYENEIRGSVNRSNLSRQQEFKKMKKTQKRTEKTMENLGDALHSIVRLTPMSTDSNSMDK</sequence>
<dbReference type="CDD" id="cd04178">
    <property type="entry name" value="Nucleostemin_like"/>
    <property type="match status" value="1"/>
</dbReference>
<evidence type="ECO:0000256" key="5">
    <source>
        <dbReference type="ARBA" id="ARBA00023242"/>
    </source>
</evidence>
<dbReference type="InterPro" id="IPR023179">
    <property type="entry name" value="GTP-bd_ortho_bundle_sf"/>
</dbReference>
<dbReference type="InterPro" id="IPR027417">
    <property type="entry name" value="P-loop_NTPase"/>
</dbReference>
<keyword evidence="5" id="KW-0539">Nucleus</keyword>
<gene>
    <name evidence="8" type="ORF">JYZ213_LOCUS34039</name>
</gene>
<reference evidence="8" key="1">
    <citation type="submission" date="2021-02" db="EMBL/GenBank/DDBJ databases">
        <authorList>
            <person name="Nowell W R."/>
        </authorList>
    </citation>
    <scope>NUCLEOTIDE SEQUENCE</scope>
</reference>
<evidence type="ECO:0000259" key="7">
    <source>
        <dbReference type="PROSITE" id="PS51721"/>
    </source>
</evidence>
<dbReference type="PRINTS" id="PR00326">
    <property type="entry name" value="GTP1OBG"/>
</dbReference>
<dbReference type="PANTHER" id="PTHR11089">
    <property type="entry name" value="GTP-BINDING PROTEIN-RELATED"/>
    <property type="match status" value="1"/>
</dbReference>
<proteinExistence type="predicted"/>
<dbReference type="GO" id="GO:0005730">
    <property type="term" value="C:nucleolus"/>
    <property type="evidence" value="ECO:0007669"/>
    <property type="project" value="TreeGrafter"/>
</dbReference>